<reference evidence="3" key="1">
    <citation type="submission" date="2022-07" db="EMBL/GenBank/DDBJ databases">
        <title>Taxonomy of Aspergillus series Nigri: significant species reduction supported by multi-species coalescent approaches.</title>
        <authorList>
            <person name="Bian C."/>
            <person name="Kusuya Y."/>
            <person name="Sklenar F."/>
            <person name="D'hooge E."/>
            <person name="Yaguchi T."/>
            <person name="Takahashi H."/>
            <person name="Hubka V."/>
        </authorList>
    </citation>
    <scope>NUCLEOTIDE SEQUENCE</scope>
    <source>
        <strain evidence="3">CBS 733.88</strain>
    </source>
</reference>
<organism evidence="3 4">
    <name type="scientific">Aspergillus brasiliensis</name>
    <dbReference type="NCBI Taxonomy" id="319629"/>
    <lineage>
        <taxon>Eukaryota</taxon>
        <taxon>Fungi</taxon>
        <taxon>Dikarya</taxon>
        <taxon>Ascomycota</taxon>
        <taxon>Pezizomycotina</taxon>
        <taxon>Eurotiomycetes</taxon>
        <taxon>Eurotiomycetidae</taxon>
        <taxon>Eurotiales</taxon>
        <taxon>Aspergillaceae</taxon>
        <taxon>Aspergillus</taxon>
        <taxon>Aspergillus subgen. Circumdati</taxon>
    </lineage>
</organism>
<dbReference type="PANTHER" id="PTHR45398">
    <property type="match status" value="1"/>
</dbReference>
<dbReference type="InterPro" id="IPR036736">
    <property type="entry name" value="ACP-like_sf"/>
</dbReference>
<dbReference type="InterPro" id="IPR009081">
    <property type="entry name" value="PP-bd_ACP"/>
</dbReference>
<gene>
    <name evidence="3" type="ORF">AbraCBS73388_011170</name>
</gene>
<dbReference type="Proteomes" id="UP001143548">
    <property type="component" value="Unassembled WGS sequence"/>
</dbReference>
<dbReference type="Pfam" id="PF00550">
    <property type="entry name" value="PP-binding"/>
    <property type="match status" value="1"/>
</dbReference>
<dbReference type="SUPFAM" id="SSF47336">
    <property type="entry name" value="ACP-like"/>
    <property type="match status" value="1"/>
</dbReference>
<name>A0A9W5Z1K2_9EURO</name>
<evidence type="ECO:0000313" key="3">
    <source>
        <dbReference type="EMBL" id="GKZ28120.1"/>
    </source>
</evidence>
<dbReference type="EMBL" id="BROQ01000845">
    <property type="protein sequence ID" value="GKZ28120.1"/>
    <property type="molecule type" value="Genomic_DNA"/>
</dbReference>
<comment type="similarity">
    <text evidence="1">Belongs to the NRP synthetase family.</text>
</comment>
<evidence type="ECO:0000313" key="4">
    <source>
        <dbReference type="Proteomes" id="UP001143548"/>
    </source>
</evidence>
<protein>
    <recommendedName>
        <fullName evidence="2">Carrier domain-containing protein</fullName>
    </recommendedName>
</protein>
<dbReference type="SUPFAM" id="SSF56801">
    <property type="entry name" value="Acetyl-CoA synthetase-like"/>
    <property type="match status" value="1"/>
</dbReference>
<proteinExistence type="inferred from homology"/>
<evidence type="ECO:0000256" key="1">
    <source>
        <dbReference type="ARBA" id="ARBA00029454"/>
    </source>
</evidence>
<feature type="domain" description="Carrier" evidence="2">
    <location>
        <begin position="69"/>
        <end position="151"/>
    </location>
</feature>
<comment type="caution">
    <text evidence="3">The sequence shown here is derived from an EMBL/GenBank/DDBJ whole genome shotgun (WGS) entry which is preliminary data.</text>
</comment>
<sequence length="207" mass="22703">TLRTVLLEKLPSYMIPAVWLVVNNLPLSPSAKVDRKQILRWAEEMGEDFRHLAADFVSATDAEGEVEVHEVSETESVLQQIYSQVLNIPLERVKRHGSFISFGGDSISAMQVMGEARAKGLVITVQEILTVDSIVHLGSLARAVEDIPRNQSELVVEDSSALFDLAPMQIQHFELAPDGDPSFLQGFLLSVPHAVTVDALTSSITTL</sequence>
<accession>A0A9W5Z1K2</accession>
<dbReference type="PANTHER" id="PTHR45398:SF1">
    <property type="entry name" value="ENZYME, PUTATIVE (JCVI)-RELATED"/>
    <property type="match status" value="1"/>
</dbReference>
<dbReference type="Gene3D" id="1.10.1200.10">
    <property type="entry name" value="ACP-like"/>
    <property type="match status" value="1"/>
</dbReference>
<feature type="non-terminal residue" evidence="3">
    <location>
        <position position="1"/>
    </location>
</feature>
<dbReference type="PROSITE" id="PS50075">
    <property type="entry name" value="CARRIER"/>
    <property type="match status" value="1"/>
</dbReference>
<dbReference type="InterPro" id="IPR045851">
    <property type="entry name" value="AMP-bd_C_sf"/>
</dbReference>
<dbReference type="Gene3D" id="3.30.300.30">
    <property type="match status" value="1"/>
</dbReference>
<evidence type="ECO:0000259" key="2">
    <source>
        <dbReference type="PROSITE" id="PS50075"/>
    </source>
</evidence>
<dbReference type="AlphaFoldDB" id="A0A9W5Z1K2"/>
<feature type="non-terminal residue" evidence="3">
    <location>
        <position position="207"/>
    </location>
</feature>